<protein>
    <recommendedName>
        <fullName evidence="4">DUF5320 domain-containing protein</fullName>
    </recommendedName>
</protein>
<gene>
    <name evidence="2" type="ORF">GQ588_00380</name>
</gene>
<evidence type="ECO:0008006" key="4">
    <source>
        <dbReference type="Google" id="ProtNLM"/>
    </source>
</evidence>
<accession>A0A857DFE6</accession>
<proteinExistence type="predicted"/>
<dbReference type="EMBL" id="CP046996">
    <property type="protein sequence ID" value="QGZ99231.1"/>
    <property type="molecule type" value="Genomic_DNA"/>
</dbReference>
<evidence type="ECO:0000313" key="3">
    <source>
        <dbReference type="Proteomes" id="UP000430508"/>
    </source>
</evidence>
<name>A0A857DFE6_9FIRM</name>
<dbReference type="Pfam" id="PF17253">
    <property type="entry name" value="DUF5320"/>
    <property type="match status" value="1"/>
</dbReference>
<keyword evidence="1" id="KW-0175">Coiled coil</keyword>
<dbReference type="RefSeq" id="WP_158208059.1">
    <property type="nucleotide sequence ID" value="NZ_CP046996.1"/>
</dbReference>
<evidence type="ECO:0000256" key="1">
    <source>
        <dbReference type="SAM" id="Coils"/>
    </source>
</evidence>
<reference evidence="2 3" key="1">
    <citation type="submission" date="2019-12" db="EMBL/GenBank/DDBJ databases">
        <title>Sequence classification of anaerobic respiratory reductive dehalogenases: First we see many, then we see few.</title>
        <authorList>
            <person name="Molenda O."/>
            <person name="Puentes Jacome L.A."/>
            <person name="Cao X."/>
            <person name="Nesbo C.L."/>
            <person name="Tang S."/>
            <person name="Morson N."/>
            <person name="Patron J."/>
            <person name="Lomheim L."/>
            <person name="Wishart D.S."/>
            <person name="Edwards E.A."/>
        </authorList>
    </citation>
    <scope>NUCLEOTIDE SEQUENCE [LARGE SCALE GENOMIC DNA]</scope>
    <source>
        <strain evidence="2 3">12DCA</strain>
    </source>
</reference>
<dbReference type="InterPro" id="IPR035205">
    <property type="entry name" value="DUF5320"/>
</dbReference>
<sequence>MPRGDGTGPQGMGSMTGRGAGFCAGAMPGFRNTGNARGMDKGNGRGGCGGRGGRGFRRMNCVNGFPAEGRFDYSTYYGANMPAGSEKEFLSKKVKFLENQLQFMKERLNEVGKEAE</sequence>
<organism evidence="2 3">
    <name type="scientific">Dehalobacter restrictus</name>
    <dbReference type="NCBI Taxonomy" id="55583"/>
    <lineage>
        <taxon>Bacteria</taxon>
        <taxon>Bacillati</taxon>
        <taxon>Bacillota</taxon>
        <taxon>Clostridia</taxon>
        <taxon>Eubacteriales</taxon>
        <taxon>Desulfitobacteriaceae</taxon>
        <taxon>Dehalobacter</taxon>
    </lineage>
</organism>
<feature type="coiled-coil region" evidence="1">
    <location>
        <begin position="87"/>
        <end position="114"/>
    </location>
</feature>
<dbReference type="AlphaFoldDB" id="A0A857DFE6"/>
<dbReference type="Proteomes" id="UP000430508">
    <property type="component" value="Chromosome"/>
</dbReference>
<evidence type="ECO:0000313" key="2">
    <source>
        <dbReference type="EMBL" id="QGZ99231.1"/>
    </source>
</evidence>